<dbReference type="Pfam" id="PF00263">
    <property type="entry name" value="Secretin"/>
    <property type="match status" value="1"/>
</dbReference>
<dbReference type="Pfam" id="PF03958">
    <property type="entry name" value="Secretin_N"/>
    <property type="match status" value="1"/>
</dbReference>
<evidence type="ECO:0000256" key="2">
    <source>
        <dbReference type="ARBA" id="ARBA00006304"/>
    </source>
</evidence>
<dbReference type="GO" id="GO:0009306">
    <property type="term" value="P:protein secretion"/>
    <property type="evidence" value="ECO:0007669"/>
    <property type="project" value="InterPro"/>
</dbReference>
<keyword evidence="13" id="KW-1185">Reference proteome</keyword>
<dbReference type="PANTHER" id="PTHR30604:SF1">
    <property type="entry name" value="DNA UTILIZATION PROTEIN HOFQ"/>
    <property type="match status" value="1"/>
</dbReference>
<dbReference type="InterPro" id="IPR011662">
    <property type="entry name" value="Secretin/TonB_short_N"/>
</dbReference>
<feature type="chain" id="PRO_5043144571" description="Secretin/TonB short N-terminal domain-containing protein" evidence="10">
    <location>
        <begin position="24"/>
        <end position="702"/>
    </location>
</feature>
<proteinExistence type="inferred from homology"/>
<dbReference type="InterPro" id="IPR013355">
    <property type="entry name" value="Pilus_4_PilQ"/>
</dbReference>
<dbReference type="EMBL" id="MKKK01000056">
    <property type="protein sequence ID" value="OEY93167.1"/>
    <property type="molecule type" value="Genomic_DNA"/>
</dbReference>
<evidence type="ECO:0000256" key="10">
    <source>
        <dbReference type="SAM" id="SignalP"/>
    </source>
</evidence>
<dbReference type="PRINTS" id="PR00811">
    <property type="entry name" value="BCTERIALGSPD"/>
</dbReference>
<dbReference type="Pfam" id="PF07660">
    <property type="entry name" value="STN"/>
    <property type="match status" value="1"/>
</dbReference>
<comment type="caution">
    <text evidence="12">The sequence shown here is derived from an EMBL/GenBank/DDBJ whole genome shotgun (WGS) entry which is preliminary data.</text>
</comment>
<evidence type="ECO:0000256" key="1">
    <source>
        <dbReference type="ARBA" id="ARBA00004442"/>
    </source>
</evidence>
<dbReference type="Pfam" id="PF11741">
    <property type="entry name" value="AMIN"/>
    <property type="match status" value="2"/>
</dbReference>
<dbReference type="InterPro" id="IPR004845">
    <property type="entry name" value="T2SS_GspD_CS"/>
</dbReference>
<comment type="similarity">
    <text evidence="2">Belongs to the bacterial secretin family. PilQ subfamily.</text>
</comment>
<dbReference type="NCBIfam" id="TIGR02515">
    <property type="entry name" value="IV_pilus_PilQ"/>
    <property type="match status" value="1"/>
</dbReference>
<dbReference type="InterPro" id="IPR038591">
    <property type="entry name" value="NolW-like_sf"/>
</dbReference>
<dbReference type="InterPro" id="IPR005644">
    <property type="entry name" value="NolW-like"/>
</dbReference>
<evidence type="ECO:0000259" key="11">
    <source>
        <dbReference type="SMART" id="SM00965"/>
    </source>
</evidence>
<gene>
    <name evidence="12" type="ORF">BJI46_04850</name>
</gene>
<feature type="region of interest" description="Disordered" evidence="9">
    <location>
        <begin position="384"/>
        <end position="405"/>
    </location>
</feature>
<dbReference type="Gene3D" id="3.30.1370.130">
    <property type="match status" value="1"/>
</dbReference>
<sequence length="702" mass="75558">MGLSMKRFAMTAVACGVMQVVSAQVAITQVIPMQNAEGTELRVLFNGLPAQPKAYQLENPSRLVLDFDGVKNNAPASAVAVNTSEASSVDIQADDARARLVVNLKDYGTFTTRSEGNTLVLKINSQKANAISLPGNVVNTASNQTGLSDIGFARGAQGEGLVNISLLSAHTPVDVQQQGSKIIVRFLGSKIPTHLARRLNVNDFSTPVNTIDAYNEGSNGVIVIQPTGSYEYMAYQSEDKLTVSVKRPEQKNATNGRASQNYTGKKISLDFQDIEVRRVLQLLADFTDTNIVAADSVQGQITIRLKDVPWDQALDIILKTKNLDKRRNGKVIWVAPVSELIKAEEDEAKAIAQSIKLAPIQTDYIQLKYAKVADIEKLITERKGISSNNSGNGSNTASNDELAGNMLSPRGSVASDVRTNTLIVNDTAAKIDEIRKMIDLIDVAVKQVMVEARVVRASDSFSKDLGVKWGIASKSNDFLIAGDRSSLSTLSDSDTTQYSDLSDNVSVDLGVEDAVGQISFGLIKFSDFMLDLELSASQAEGLTEVISTPKVMTADKQKALIKSGVQIPYQSTSTSGSSTSTTTSFKDAVLLLEVTPSITPDGKVAMQLNITKDALAGYAQNGEALISTNQINTNVLVGSGETVVLGGVFEDTTENSVTKIPFLGDLPYIGRLFRNTSKSKQKDELLIFVTPRIVNDNSDTNR</sequence>
<evidence type="ECO:0000256" key="3">
    <source>
        <dbReference type="ARBA" id="ARBA00022448"/>
    </source>
</evidence>
<dbReference type="STRING" id="1262585.BJI46_04850"/>
<dbReference type="Proteomes" id="UP000185895">
    <property type="component" value="Unassembled WGS sequence"/>
</dbReference>
<evidence type="ECO:0000256" key="6">
    <source>
        <dbReference type="ARBA" id="ARBA00023136"/>
    </source>
</evidence>
<dbReference type="Gene3D" id="3.30.1370.120">
    <property type="match status" value="1"/>
</dbReference>
<dbReference type="GO" id="GO:0009279">
    <property type="term" value="C:cell outer membrane"/>
    <property type="evidence" value="ECO:0007669"/>
    <property type="project" value="UniProtKB-SubCell"/>
</dbReference>
<protein>
    <recommendedName>
        <fullName evidence="11">Secretin/TonB short N-terminal domain-containing protein</fullName>
    </recommendedName>
</protein>
<dbReference type="SMART" id="SM00965">
    <property type="entry name" value="STN"/>
    <property type="match status" value="1"/>
</dbReference>
<dbReference type="InterPro" id="IPR004846">
    <property type="entry name" value="T2SS/T3SS_dom"/>
</dbReference>
<dbReference type="Gene3D" id="2.60.40.3470">
    <property type="match status" value="1"/>
</dbReference>
<dbReference type="RefSeq" id="WP_070070737.1">
    <property type="nucleotide sequence ID" value="NZ_MKKK01000056.1"/>
</dbReference>
<dbReference type="AlphaFoldDB" id="A0A1E7R1H1"/>
<evidence type="ECO:0000313" key="12">
    <source>
        <dbReference type="EMBL" id="OEY93167.1"/>
    </source>
</evidence>
<dbReference type="InterPro" id="IPR021731">
    <property type="entry name" value="AMIN_dom"/>
</dbReference>
<evidence type="ECO:0000256" key="7">
    <source>
        <dbReference type="ARBA" id="ARBA00023237"/>
    </source>
</evidence>
<keyword evidence="4 10" id="KW-0732">Signal</keyword>
<evidence type="ECO:0000256" key="8">
    <source>
        <dbReference type="RuleBase" id="RU004004"/>
    </source>
</evidence>
<name>A0A1E7R1H1_9GAMM</name>
<evidence type="ECO:0000313" key="13">
    <source>
        <dbReference type="Proteomes" id="UP000185895"/>
    </source>
</evidence>
<feature type="domain" description="Secretin/TonB short N-terminal" evidence="11">
    <location>
        <begin position="289"/>
        <end position="337"/>
    </location>
</feature>
<reference evidence="12 13" key="1">
    <citation type="submission" date="2016-09" db="EMBL/GenBank/DDBJ databases">
        <authorList>
            <person name="Capua I."/>
            <person name="De Benedictis P."/>
            <person name="Joannis T."/>
            <person name="Lombin L.H."/>
            <person name="Cattoli G."/>
        </authorList>
    </citation>
    <scope>NUCLEOTIDE SEQUENCE [LARGE SCALE GENOMIC DNA]</scope>
    <source>
        <strain evidence="12 13">ANC 4671</strain>
    </source>
</reference>
<dbReference type="OrthoDB" id="9779724at2"/>
<evidence type="ECO:0000256" key="9">
    <source>
        <dbReference type="SAM" id="MobiDB-lite"/>
    </source>
</evidence>
<evidence type="ECO:0000256" key="4">
    <source>
        <dbReference type="ARBA" id="ARBA00022729"/>
    </source>
</evidence>
<dbReference type="PANTHER" id="PTHR30604">
    <property type="entry name" value="PROTEIN TRANSPORT PROTEIN HOFQ"/>
    <property type="match status" value="1"/>
</dbReference>
<feature type="signal peptide" evidence="10">
    <location>
        <begin position="1"/>
        <end position="23"/>
    </location>
</feature>
<accession>A0A1E7R1H1</accession>
<keyword evidence="6" id="KW-0472">Membrane</keyword>
<keyword evidence="7" id="KW-0998">Cell outer membrane</keyword>
<organism evidence="12 13">
    <name type="scientific">Acinetobacter qingfengensis</name>
    <dbReference type="NCBI Taxonomy" id="1262585"/>
    <lineage>
        <taxon>Bacteria</taxon>
        <taxon>Pseudomonadati</taxon>
        <taxon>Pseudomonadota</taxon>
        <taxon>Gammaproteobacteria</taxon>
        <taxon>Moraxellales</taxon>
        <taxon>Moraxellaceae</taxon>
        <taxon>Acinetobacter</taxon>
    </lineage>
</organism>
<keyword evidence="3 8" id="KW-0813">Transport</keyword>
<dbReference type="InterPro" id="IPR001775">
    <property type="entry name" value="GspD/PilQ"/>
</dbReference>
<dbReference type="PROSITE" id="PS00875">
    <property type="entry name" value="T2SP_D"/>
    <property type="match status" value="1"/>
</dbReference>
<dbReference type="Gene3D" id="2.60.40.3500">
    <property type="match status" value="1"/>
</dbReference>
<comment type="subcellular location">
    <subcellularLocation>
        <location evidence="1 8">Cell outer membrane</location>
    </subcellularLocation>
</comment>
<keyword evidence="5" id="KW-0653">Protein transport</keyword>
<dbReference type="InterPro" id="IPR051808">
    <property type="entry name" value="Type_IV_pilus_biogenesis"/>
</dbReference>
<feature type="compositionally biased region" description="Low complexity" evidence="9">
    <location>
        <begin position="386"/>
        <end position="399"/>
    </location>
</feature>
<evidence type="ECO:0000256" key="5">
    <source>
        <dbReference type="ARBA" id="ARBA00022927"/>
    </source>
</evidence>